<reference evidence="2" key="1">
    <citation type="submission" date="2007-08" db="EMBL/GenBank/DDBJ databases">
        <title>Annotation of Burkholderia pseudomallei 1710a.</title>
        <authorList>
            <person name="Harkins D.M."/>
            <person name="DeShazer D."/>
            <person name="Woods D.E."/>
            <person name="Brinkac L.M."/>
            <person name="Brown K.A."/>
            <person name="Hung G.C."/>
            <person name="Tuanyok A."/>
            <person name="Zhang B."/>
            <person name="Nierman W.C."/>
        </authorList>
    </citation>
    <scope>NUCLEOTIDE SEQUENCE [LARGE SCALE GENOMIC DNA]</scope>
    <source>
        <strain evidence="2">1710a</strain>
    </source>
</reference>
<reference evidence="1 2" key="2">
    <citation type="submission" date="2009-05" db="EMBL/GenBank/DDBJ databases">
        <authorList>
            <person name="Harkins D.M."/>
            <person name="DeShazer D."/>
            <person name="Woods D.E."/>
            <person name="Brinkac L.M."/>
            <person name="Brown K.A."/>
            <person name="Hung G.C."/>
            <person name="Tuanyok A."/>
            <person name="Zhang B."/>
            <person name="Nierman W.C."/>
        </authorList>
    </citation>
    <scope>NUCLEOTIDE SEQUENCE [LARGE SCALE GENOMIC DNA]</scope>
    <source>
        <strain evidence="1 2">1710a</strain>
    </source>
</reference>
<evidence type="ECO:0000313" key="2">
    <source>
        <dbReference type="Proteomes" id="UP000001812"/>
    </source>
</evidence>
<dbReference type="AlphaFoldDB" id="A0A0E1VPY6"/>
<organism evidence="1 2">
    <name type="scientific">Burkholderia pseudomallei 1710a</name>
    <dbReference type="NCBI Taxonomy" id="320371"/>
    <lineage>
        <taxon>Bacteria</taxon>
        <taxon>Pseudomonadati</taxon>
        <taxon>Pseudomonadota</taxon>
        <taxon>Betaproteobacteria</taxon>
        <taxon>Burkholderiales</taxon>
        <taxon>Burkholderiaceae</taxon>
        <taxon>Burkholderia</taxon>
        <taxon>pseudomallei group</taxon>
    </lineage>
</organism>
<dbReference type="EMBL" id="CM000833">
    <property type="protein sequence ID" value="EET02905.1"/>
    <property type="molecule type" value="Genomic_DNA"/>
</dbReference>
<accession>A0A0E1VPY6</accession>
<dbReference type="HOGENOM" id="CLU_3096595_0_0_4"/>
<proteinExistence type="predicted"/>
<sequence length="51" mass="6007">MRARQPSQDFRRLAPARRDGHFFRLNFFRPSIISICSAVNRFFIEFSLSSG</sequence>
<protein>
    <submittedName>
        <fullName evidence="1">Uncharacterized protein</fullName>
    </submittedName>
</protein>
<gene>
    <name evidence="1" type="ORF">BURPS1710A_A0025</name>
</gene>
<name>A0A0E1VPY6_BURPE</name>
<dbReference type="Proteomes" id="UP000001812">
    <property type="component" value="Chromosome II"/>
</dbReference>
<evidence type="ECO:0000313" key="1">
    <source>
        <dbReference type="EMBL" id="EET02905.1"/>
    </source>
</evidence>